<name>A0A0E0F6A8_9ORYZ</name>
<dbReference type="Gramene" id="OMERI11G12750.1">
    <property type="protein sequence ID" value="OMERI11G12750.1"/>
    <property type="gene ID" value="OMERI11G12750"/>
</dbReference>
<dbReference type="EnsemblPlants" id="OMERI11G12750.1">
    <property type="protein sequence ID" value="OMERI11G12750.1"/>
    <property type="gene ID" value="OMERI11G12750"/>
</dbReference>
<keyword evidence="2" id="KW-1185">Reference proteome</keyword>
<dbReference type="AlphaFoldDB" id="A0A0E0F6A8"/>
<proteinExistence type="predicted"/>
<evidence type="ECO:0000313" key="2">
    <source>
        <dbReference type="Proteomes" id="UP000008021"/>
    </source>
</evidence>
<organism evidence="1">
    <name type="scientific">Oryza meridionalis</name>
    <dbReference type="NCBI Taxonomy" id="40149"/>
    <lineage>
        <taxon>Eukaryota</taxon>
        <taxon>Viridiplantae</taxon>
        <taxon>Streptophyta</taxon>
        <taxon>Embryophyta</taxon>
        <taxon>Tracheophyta</taxon>
        <taxon>Spermatophyta</taxon>
        <taxon>Magnoliopsida</taxon>
        <taxon>Liliopsida</taxon>
        <taxon>Poales</taxon>
        <taxon>Poaceae</taxon>
        <taxon>BOP clade</taxon>
        <taxon>Oryzoideae</taxon>
        <taxon>Oryzeae</taxon>
        <taxon>Oryzinae</taxon>
        <taxon>Oryza</taxon>
    </lineage>
</organism>
<protein>
    <submittedName>
        <fullName evidence="1">Uncharacterized protein</fullName>
    </submittedName>
</protein>
<reference evidence="1" key="2">
    <citation type="submission" date="2018-05" db="EMBL/GenBank/DDBJ databases">
        <title>OmerRS3 (Oryza meridionalis Reference Sequence Version 3).</title>
        <authorList>
            <person name="Zhang J."/>
            <person name="Kudrna D."/>
            <person name="Lee S."/>
            <person name="Talag J."/>
            <person name="Welchert J."/>
            <person name="Wing R.A."/>
        </authorList>
    </citation>
    <scope>NUCLEOTIDE SEQUENCE [LARGE SCALE GENOMIC DNA]</scope>
    <source>
        <strain evidence="1">cv. OR44</strain>
    </source>
</reference>
<sequence length="112" mass="11797">MELLRSTSCYAARHADEFRVEPRGSISQQAQIVLGFSLDMHDVGAGSGSRVFDACSAGLQQSAAGRLMFPFEDLKPVVSAVAGDANSGGDHQYVHCKNQGGGGDVIGGHERF</sequence>
<accession>A0A0E0F6A8</accession>
<dbReference type="Proteomes" id="UP000008021">
    <property type="component" value="Chromosome 11"/>
</dbReference>
<evidence type="ECO:0000313" key="1">
    <source>
        <dbReference type="EnsemblPlants" id="OMERI11G12750.1"/>
    </source>
</evidence>
<dbReference type="HOGENOM" id="CLU_158269_0_0_1"/>
<reference evidence="1" key="1">
    <citation type="submission" date="2015-04" db="UniProtKB">
        <authorList>
            <consortium name="EnsemblPlants"/>
        </authorList>
    </citation>
    <scope>IDENTIFICATION</scope>
</reference>